<protein>
    <submittedName>
        <fullName evidence="3">Phage/plasmid replication protein, II/X family</fullName>
    </submittedName>
</protein>
<dbReference type="GO" id="GO:0006260">
    <property type="term" value="P:DNA replication"/>
    <property type="evidence" value="ECO:0007669"/>
    <property type="project" value="InterPro"/>
</dbReference>
<sequence>MYDFLGLRIHFKDAFTTCQQVGEDFHMSIDMEELAKRGLRLEGSIDSNEDGIAQVSNVRHPWDSIPSSYTGIAFKVYQASGFRPCACVELKASPAKVVQGHNVFGSDDLLTAAVFITTALKNALPEFSEMLDFNLIDVFRFDATHSVQLQSRDQLQGALESLTRVSHKYLRPSRQGEFESTVYFNSFKNNPNSGRTTSLCIYSKLDEVLHQLEDLKARKRRERTTIYDKVIDELSSDVLNDFATNRLRFEARFKARWFAKHDIPQNLWDFINYVKAFESQSGMSFCQWAWKDAMKDLLSAIEGSTLSVVHDHKVMSMLHDMYDTFDSKGKKRTSHALRLFQVYDRLKHSTYEQVKNTMSKSTFYRSVTDLMAIGLSKEQIQNLHKDEHLPLAQIITFDFDAQRPDYYQEPDLGGLDTAEKLRAYLTGDNVATIAITEMDKIYDALKSHNMPPLYARALQAGREVRLSQDTAVSFVMYQDGTHDLVYHPPGDKHSSLDLIPKSWVSASQTH</sequence>
<dbReference type="EMBL" id="CP095351">
    <property type="protein sequence ID" value="XAG86624.1"/>
    <property type="molecule type" value="Genomic_DNA"/>
</dbReference>
<evidence type="ECO:0000313" key="4">
    <source>
        <dbReference type="EMBL" id="XAG86624.1"/>
    </source>
</evidence>
<dbReference type="InterPro" id="IPR022688">
    <property type="entry name" value="G2P_C"/>
</dbReference>
<organism evidence="3">
    <name type="scientific">bacterium 19MO03SA05</name>
    <dbReference type="NCBI Taxonomy" id="2920620"/>
    <lineage>
        <taxon>Bacteria</taxon>
    </lineage>
</organism>
<feature type="domain" description="Replication-associated protein G2P C-terminal" evidence="2">
    <location>
        <begin position="328"/>
        <end position="411"/>
    </location>
</feature>
<accession>A0AAU6VJM0</accession>
<dbReference type="EMBL" id="CP095351">
    <property type="protein sequence ID" value="XAG86616.1"/>
    <property type="molecule type" value="Genomic_DNA"/>
</dbReference>
<dbReference type="Pfam" id="PF05155">
    <property type="entry name" value="G2P_X_C"/>
    <property type="match status" value="1"/>
</dbReference>
<name>A0AAU6VJM0_UNCXX</name>
<evidence type="ECO:0000313" key="3">
    <source>
        <dbReference type="EMBL" id="XAG86616.1"/>
    </source>
</evidence>
<proteinExistence type="predicted"/>
<dbReference type="AlphaFoldDB" id="A0AAU6VJM0"/>
<dbReference type="InterPro" id="IPR006516">
    <property type="entry name" value="G2P"/>
</dbReference>
<dbReference type="InterPro" id="IPR022686">
    <property type="entry name" value="G2P_N"/>
</dbReference>
<dbReference type="NCBIfam" id="TIGR01629">
    <property type="entry name" value="rep_II_X"/>
    <property type="match status" value="1"/>
</dbReference>
<dbReference type="Pfam" id="PF05144">
    <property type="entry name" value="Phage_CRI"/>
    <property type="match status" value="1"/>
</dbReference>
<evidence type="ECO:0000259" key="2">
    <source>
        <dbReference type="Pfam" id="PF05155"/>
    </source>
</evidence>
<evidence type="ECO:0000259" key="1">
    <source>
        <dbReference type="Pfam" id="PF05144"/>
    </source>
</evidence>
<reference evidence="3" key="1">
    <citation type="submission" date="2022-03" db="EMBL/GenBank/DDBJ databases">
        <title>Sea Food Isolates.</title>
        <authorList>
            <person name="Li c."/>
        </authorList>
    </citation>
    <scope>NUCLEOTIDE SEQUENCE</scope>
    <source>
        <strain evidence="3">19MO03SA05</strain>
    </source>
</reference>
<feature type="domain" description="Replication-associated protein G2P N-terminal" evidence="1">
    <location>
        <begin position="1"/>
        <end position="279"/>
    </location>
</feature>
<gene>
    <name evidence="3" type="ORF">MRM63_16215</name>
    <name evidence="4" type="ORF">MRM63_16260</name>
</gene>